<proteinExistence type="inferred from homology"/>
<keyword evidence="6 8" id="KW-0539">Nucleus</keyword>
<evidence type="ECO:0000256" key="2">
    <source>
        <dbReference type="ARBA" id="ARBA00005635"/>
    </source>
</evidence>
<evidence type="ECO:0000313" key="10">
    <source>
        <dbReference type="EMBL" id="KAH7088551.1"/>
    </source>
</evidence>
<evidence type="ECO:0000256" key="7">
    <source>
        <dbReference type="ARBA" id="ARBA00032014"/>
    </source>
</evidence>
<evidence type="ECO:0000256" key="9">
    <source>
        <dbReference type="SAM" id="MobiDB-lite"/>
    </source>
</evidence>
<evidence type="ECO:0000256" key="8">
    <source>
        <dbReference type="RuleBase" id="RU364140"/>
    </source>
</evidence>
<name>A0A8K0R8P8_9PLEO</name>
<evidence type="ECO:0000313" key="11">
    <source>
        <dbReference type="Proteomes" id="UP000813461"/>
    </source>
</evidence>
<keyword evidence="5 8" id="KW-0804">Transcription</keyword>
<dbReference type="GO" id="GO:0006357">
    <property type="term" value="P:regulation of transcription by RNA polymerase II"/>
    <property type="evidence" value="ECO:0007669"/>
    <property type="project" value="InterPro"/>
</dbReference>
<evidence type="ECO:0000256" key="3">
    <source>
        <dbReference type="ARBA" id="ARBA00019610"/>
    </source>
</evidence>
<dbReference type="EMBL" id="JAGMVJ010000008">
    <property type="protein sequence ID" value="KAH7088551.1"/>
    <property type="molecule type" value="Genomic_DNA"/>
</dbReference>
<comment type="function">
    <text evidence="8">Component of the Mediator complex, a coactivator involved in the regulated transcription of nearly all RNA polymerase II-dependent genes. Mediator functions as a bridge to convey information from gene-specific regulatory proteins to the basal RNA polymerase II transcription machinery. Mediator is recruited to promoters by direct interactions with regulatory proteins and serves as a scaffold for the assembly of a functional preinitiation complex with RNA polymerase II and the general transcription factors.</text>
</comment>
<dbReference type="Proteomes" id="UP000813461">
    <property type="component" value="Unassembled WGS sequence"/>
</dbReference>
<dbReference type="GO" id="GO:0016592">
    <property type="term" value="C:mediator complex"/>
    <property type="evidence" value="ECO:0007669"/>
    <property type="project" value="InterPro"/>
</dbReference>
<keyword evidence="4 8" id="KW-0805">Transcription regulation</keyword>
<organism evidence="10 11">
    <name type="scientific">Paraphoma chrysanthemicola</name>
    <dbReference type="NCBI Taxonomy" id="798071"/>
    <lineage>
        <taxon>Eukaryota</taxon>
        <taxon>Fungi</taxon>
        <taxon>Dikarya</taxon>
        <taxon>Ascomycota</taxon>
        <taxon>Pezizomycotina</taxon>
        <taxon>Dothideomycetes</taxon>
        <taxon>Pleosporomycetidae</taxon>
        <taxon>Pleosporales</taxon>
        <taxon>Pleosporineae</taxon>
        <taxon>Phaeosphaeriaceae</taxon>
        <taxon>Paraphoma</taxon>
    </lineage>
</organism>
<dbReference type="InterPro" id="IPR019313">
    <property type="entry name" value="Mediator_Med17"/>
</dbReference>
<keyword evidence="8" id="KW-0010">Activator</keyword>
<evidence type="ECO:0000256" key="1">
    <source>
        <dbReference type="ARBA" id="ARBA00004123"/>
    </source>
</evidence>
<dbReference type="PANTHER" id="PTHR13114:SF7">
    <property type="entry name" value="MEDIATOR OF RNA POLYMERASE II TRANSCRIPTION SUBUNIT 17"/>
    <property type="match status" value="1"/>
</dbReference>
<reference evidence="10" key="1">
    <citation type="journal article" date="2021" name="Nat. Commun.">
        <title>Genetic determinants of endophytism in the Arabidopsis root mycobiome.</title>
        <authorList>
            <person name="Mesny F."/>
            <person name="Miyauchi S."/>
            <person name="Thiergart T."/>
            <person name="Pickel B."/>
            <person name="Atanasova L."/>
            <person name="Karlsson M."/>
            <person name="Huettel B."/>
            <person name="Barry K.W."/>
            <person name="Haridas S."/>
            <person name="Chen C."/>
            <person name="Bauer D."/>
            <person name="Andreopoulos W."/>
            <person name="Pangilinan J."/>
            <person name="LaButti K."/>
            <person name="Riley R."/>
            <person name="Lipzen A."/>
            <person name="Clum A."/>
            <person name="Drula E."/>
            <person name="Henrissat B."/>
            <person name="Kohler A."/>
            <person name="Grigoriev I.V."/>
            <person name="Martin F.M."/>
            <person name="Hacquard S."/>
        </authorList>
    </citation>
    <scope>NUCLEOTIDE SEQUENCE</scope>
    <source>
        <strain evidence="10">MPI-SDFR-AT-0120</strain>
    </source>
</reference>
<dbReference type="Pfam" id="PF10156">
    <property type="entry name" value="Med17"/>
    <property type="match status" value="1"/>
</dbReference>
<comment type="similarity">
    <text evidence="2 8">Belongs to the Mediator complex subunit 17 family.</text>
</comment>
<accession>A0A8K0R8P8</accession>
<dbReference type="AlphaFoldDB" id="A0A8K0R8P8"/>
<gene>
    <name evidence="8" type="primary">MED17</name>
    <name evidence="10" type="ORF">FB567DRAFT_548572</name>
</gene>
<dbReference type="GO" id="GO:0070847">
    <property type="term" value="C:core mediator complex"/>
    <property type="evidence" value="ECO:0007669"/>
    <property type="project" value="TreeGrafter"/>
</dbReference>
<protein>
    <recommendedName>
        <fullName evidence="3 8">Mediator of RNA polymerase II transcription subunit 17</fullName>
    </recommendedName>
    <alternativeName>
        <fullName evidence="7 8">Mediator complex subunit 17</fullName>
    </alternativeName>
</protein>
<dbReference type="PANTHER" id="PTHR13114">
    <property type="entry name" value="MEDIATOR OF RNA POLYMERASE II TRANSCRIPTION SUBUNIT 17"/>
    <property type="match status" value="1"/>
</dbReference>
<evidence type="ECO:0000256" key="6">
    <source>
        <dbReference type="ARBA" id="ARBA00023242"/>
    </source>
</evidence>
<keyword evidence="11" id="KW-1185">Reference proteome</keyword>
<comment type="subunit">
    <text evidence="8">Component of the Mediator complex.</text>
</comment>
<evidence type="ECO:0000256" key="4">
    <source>
        <dbReference type="ARBA" id="ARBA00023015"/>
    </source>
</evidence>
<comment type="subcellular location">
    <subcellularLocation>
        <location evidence="1 8">Nucleus</location>
    </subcellularLocation>
</comment>
<dbReference type="OrthoDB" id="5319830at2759"/>
<feature type="region of interest" description="Disordered" evidence="9">
    <location>
        <begin position="53"/>
        <end position="79"/>
    </location>
</feature>
<evidence type="ECO:0000256" key="5">
    <source>
        <dbReference type="ARBA" id="ARBA00023163"/>
    </source>
</evidence>
<dbReference type="GO" id="GO:0003712">
    <property type="term" value="F:transcription coregulator activity"/>
    <property type="evidence" value="ECO:0007669"/>
    <property type="project" value="InterPro"/>
</dbReference>
<sequence length="661" mass="73946">MSGAESLKDVALRPWPASKKEMLGSEDLMLQIEQLTSERGHLRNITEKSLQDDVLTGKDSSEGEVVAADRKDEGKEDVAQEKEKRIQDVFRAQQEMASNIDWCKFAANNLVDVISMALSVDPNRRSVNSFSHTFRTEGLSQGVPFGSFGMSRENHEQHVRKPDEVRSLQELEQRQELVAKGARMEALDTATDEILKAAKKLEREVRRETKYWQEVVSISDKGWQLQRLRQNARNVPFAVRYGLPEASNHFKARGLAPLRMDKDGSIILDPALALKPKTLRVRISENGQIRGTSCLPVEGDAKDIAIEKTIQLARDSLFEEELYHEMSLESRHLLAYGVEFRDSVIRVDASGTSGRHRQRTLLIDCIPRDEQSAGSQDNSSTWLAQNVAEGLRLLLAHEHSMRLYRRSQLPPPLSGQKREQSHPPLLRPLLAIFRHLEDVDSLYSYLEAIARTLGSAGFKVNLETTRETAWARLVESVTAPSSKSLAATDRLLEIFLKPFEGRATLSLPSPNAAQVDDVIVSTRTVIGQPNFGTEHRLTLPASLATDLGLFQLVKFSSVEEITTYLDWILALHIAHRCMKSAFSSRAIVKANDPRLTIRAKGSKKGLASSRDIAVAIQHGALKVTVTTTDLQDEVEEAEQSYTWSGQESTTTLEEQVKSWVG</sequence>
<comment type="caution">
    <text evidence="10">The sequence shown here is derived from an EMBL/GenBank/DDBJ whole genome shotgun (WGS) entry which is preliminary data.</text>
</comment>